<dbReference type="InterPro" id="IPR029228">
    <property type="entry name" value="Alkyl_sulf_dimr"/>
</dbReference>
<evidence type="ECO:0000313" key="7">
    <source>
        <dbReference type="Proteomes" id="UP001221686"/>
    </source>
</evidence>
<keyword evidence="2" id="KW-0378">Hydrolase</keyword>
<keyword evidence="7" id="KW-1185">Reference proteome</keyword>
<keyword evidence="1" id="KW-0479">Metal-binding</keyword>
<dbReference type="Pfam" id="PF00753">
    <property type="entry name" value="Lactamase_B"/>
    <property type="match status" value="1"/>
</dbReference>
<dbReference type="PANTHER" id="PTHR43223:SF1">
    <property type="entry name" value="ALKYL_ARYL-SULFATASE BDS1"/>
    <property type="match status" value="1"/>
</dbReference>
<protein>
    <submittedName>
        <fullName evidence="6">Alkyl sulfatase dimerization domain-containing protein</fullName>
    </submittedName>
</protein>
<dbReference type="SUPFAM" id="SSF55718">
    <property type="entry name" value="SCP-like"/>
    <property type="match status" value="1"/>
</dbReference>
<dbReference type="InterPro" id="IPR044097">
    <property type="entry name" value="Bds1/SdsA1_MBL-fold"/>
</dbReference>
<dbReference type="InterPro" id="IPR029229">
    <property type="entry name" value="Alkyl_sulf_C"/>
</dbReference>
<organism evidence="6 7">
    <name type="scientific">Nannocystis bainbridge</name>
    <dbReference type="NCBI Taxonomy" id="2995303"/>
    <lineage>
        <taxon>Bacteria</taxon>
        <taxon>Pseudomonadati</taxon>
        <taxon>Myxococcota</taxon>
        <taxon>Polyangia</taxon>
        <taxon>Nannocystales</taxon>
        <taxon>Nannocystaceae</taxon>
        <taxon>Nannocystis</taxon>
    </lineage>
</organism>
<evidence type="ECO:0000256" key="3">
    <source>
        <dbReference type="ARBA" id="ARBA00022833"/>
    </source>
</evidence>
<dbReference type="InterPro" id="IPR038536">
    <property type="entry name" value="Alkyl/aryl-sulf_dimr_sf"/>
</dbReference>
<dbReference type="PANTHER" id="PTHR43223">
    <property type="entry name" value="ALKYL/ARYL-SULFATASE"/>
    <property type="match status" value="1"/>
</dbReference>
<accession>A0ABT5DNQ3</accession>
<dbReference type="CDD" id="cd07710">
    <property type="entry name" value="arylsulfatase_Sdsa1-like_MBL-fold"/>
    <property type="match status" value="1"/>
</dbReference>
<evidence type="ECO:0000256" key="4">
    <source>
        <dbReference type="ARBA" id="ARBA00033751"/>
    </source>
</evidence>
<reference evidence="6 7" key="1">
    <citation type="submission" date="2022-11" db="EMBL/GenBank/DDBJ databases">
        <title>Minimal conservation of predation-associated metabolite biosynthetic gene clusters underscores biosynthetic potential of Myxococcota including descriptions for ten novel species: Archangium lansinium sp. nov., Myxococcus landrumus sp. nov., Nannocystis bai.</title>
        <authorList>
            <person name="Ahearne A."/>
            <person name="Stevens C."/>
            <person name="Dowd S."/>
        </authorList>
    </citation>
    <scope>NUCLEOTIDE SEQUENCE [LARGE SCALE GENOMIC DNA]</scope>
    <source>
        <strain evidence="6 7">BB15-2</strain>
    </source>
</reference>
<dbReference type="Pfam" id="PF14864">
    <property type="entry name" value="Alkyl_sulf_C"/>
    <property type="match status" value="1"/>
</dbReference>
<evidence type="ECO:0000256" key="1">
    <source>
        <dbReference type="ARBA" id="ARBA00022723"/>
    </source>
</evidence>
<dbReference type="SMART" id="SM00849">
    <property type="entry name" value="Lactamase_B"/>
    <property type="match status" value="1"/>
</dbReference>
<dbReference type="Pfam" id="PF14863">
    <property type="entry name" value="Alkyl_sulf_dimr"/>
    <property type="match status" value="1"/>
</dbReference>
<name>A0ABT5DNQ3_9BACT</name>
<dbReference type="Gene3D" id="1.25.40.880">
    <property type="entry name" value="Alkyl sulfatase, dimerisation domain"/>
    <property type="match status" value="1"/>
</dbReference>
<dbReference type="Gene3D" id="3.60.15.30">
    <property type="entry name" value="Metallo-beta-lactamase domain"/>
    <property type="match status" value="1"/>
</dbReference>
<dbReference type="InterPro" id="IPR036527">
    <property type="entry name" value="SCP2_sterol-bd_dom_sf"/>
</dbReference>
<comment type="similarity">
    <text evidence="4">Belongs to the metallo-beta-lactamase superfamily. Type III sulfatase family.</text>
</comment>
<evidence type="ECO:0000313" key="6">
    <source>
        <dbReference type="EMBL" id="MDC0715290.1"/>
    </source>
</evidence>
<dbReference type="InterPro" id="IPR001279">
    <property type="entry name" value="Metallo-B-lactamas"/>
</dbReference>
<keyword evidence="3" id="KW-0862">Zinc</keyword>
<evidence type="ECO:0000256" key="2">
    <source>
        <dbReference type="ARBA" id="ARBA00022801"/>
    </source>
</evidence>
<dbReference type="RefSeq" id="WP_272083548.1">
    <property type="nucleotide sequence ID" value="NZ_JAQNDL010000001.1"/>
</dbReference>
<dbReference type="InterPro" id="IPR036866">
    <property type="entry name" value="RibonucZ/Hydroxyglut_hydro"/>
</dbReference>
<proteinExistence type="inferred from homology"/>
<gene>
    <name evidence="6" type="ORF">POL25_00210</name>
</gene>
<dbReference type="Proteomes" id="UP001221686">
    <property type="component" value="Unassembled WGS sequence"/>
</dbReference>
<sequence length="668" mass="74242">MQLRRPRAWLIALAALGSLLAGVRYAVLAAGPAGPKPASEATRQANAALQQRLPFADRADFEDAERGLIARPHTLTIKDGDGNVVWDLEPFKKFIRRDAPPPDTVNPSLWRQSQLNLIYGLFKVSERIYQVRGFDLANITFIKGDRGWIVMDPLLTIETARAAHALVKQHLGDRPIVAVIYSHSHPDHYGGVRGLVDEADVRSGRVRIIAPEGFLAHAVSEMVLAGAAMTRRAAYMYGTFLPRDAQGNVGSGLGVAMASGTVSLIAPTQTITRTGQELTIDGVKMVFQLTPDTEAPSEMNTYFPQFKAMWMAENATHTLHNILTLRGAKVRDALAWAKHLQETIELYGAGLEVKFQAHHWPMWGQKQVRAYLEQQRDLYKYIHDQSVHMLNFGYIGTEIAEYLELPPALAHYWPNRGYYGTVRHNARAVYQRYMGFYSGNPSDLDELPQEPAARKYVEYMGGEAAVLERARADFARGEYRWAAQVLRHVVFANPDSAAGKELLADAYEQLGYQAESGPWRSEYLQGAYELRHGVPEAAAIDSSGRDTLRALPPTLLFDYLAVRLNGARAAATTLKLDVEFTDLDERYRLTVERGVLNYARRTAEDADADADAGLVLAKMTLIELQMGETTIEQALAARALKLRGKRAAVEEFLGLLDRFPPAFAIVTP</sequence>
<dbReference type="InterPro" id="IPR052195">
    <property type="entry name" value="Bact_Alkyl/Aryl-Sulfatase"/>
</dbReference>
<evidence type="ECO:0000259" key="5">
    <source>
        <dbReference type="SMART" id="SM00849"/>
    </source>
</evidence>
<comment type="caution">
    <text evidence="6">The sequence shown here is derived from an EMBL/GenBank/DDBJ whole genome shotgun (WGS) entry which is preliminary data.</text>
</comment>
<dbReference type="Gene3D" id="3.30.1050.10">
    <property type="entry name" value="SCP2 sterol-binding domain"/>
    <property type="match status" value="1"/>
</dbReference>
<dbReference type="SUPFAM" id="SSF56281">
    <property type="entry name" value="Metallo-hydrolase/oxidoreductase"/>
    <property type="match status" value="1"/>
</dbReference>
<feature type="domain" description="Metallo-beta-lactamase" evidence="5">
    <location>
        <begin position="136"/>
        <end position="358"/>
    </location>
</feature>
<dbReference type="EMBL" id="JAQNDL010000001">
    <property type="protein sequence ID" value="MDC0715290.1"/>
    <property type="molecule type" value="Genomic_DNA"/>
</dbReference>